<evidence type="ECO:0000313" key="2">
    <source>
        <dbReference type="EnsemblPlants" id="AET6Gv20693000.7"/>
    </source>
</evidence>
<proteinExistence type="predicted"/>
<reference evidence="2" key="4">
    <citation type="submission" date="2019-03" db="UniProtKB">
        <authorList>
            <consortium name="EnsemblPlants"/>
        </authorList>
    </citation>
    <scope>IDENTIFICATION</scope>
</reference>
<feature type="transmembrane region" description="Helical" evidence="1">
    <location>
        <begin position="12"/>
        <end position="31"/>
    </location>
</feature>
<reference evidence="2" key="3">
    <citation type="journal article" date="2017" name="Nature">
        <title>Genome sequence of the progenitor of the wheat D genome Aegilops tauschii.</title>
        <authorList>
            <person name="Luo M.C."/>
            <person name="Gu Y.Q."/>
            <person name="Puiu D."/>
            <person name="Wang H."/>
            <person name="Twardziok S.O."/>
            <person name="Deal K.R."/>
            <person name="Huo N."/>
            <person name="Zhu T."/>
            <person name="Wang L."/>
            <person name="Wang Y."/>
            <person name="McGuire P.E."/>
            <person name="Liu S."/>
            <person name="Long H."/>
            <person name="Ramasamy R.K."/>
            <person name="Rodriguez J.C."/>
            <person name="Van S.L."/>
            <person name="Yuan L."/>
            <person name="Wang Z."/>
            <person name="Xia Z."/>
            <person name="Xiao L."/>
            <person name="Anderson O.D."/>
            <person name="Ouyang S."/>
            <person name="Liang Y."/>
            <person name="Zimin A.V."/>
            <person name="Pertea G."/>
            <person name="Qi P."/>
            <person name="Bennetzen J.L."/>
            <person name="Dai X."/>
            <person name="Dawson M.W."/>
            <person name="Muller H.G."/>
            <person name="Kugler K."/>
            <person name="Rivarola-Duarte L."/>
            <person name="Spannagl M."/>
            <person name="Mayer K.F.X."/>
            <person name="Lu F.H."/>
            <person name="Bevan M.W."/>
            <person name="Leroy P."/>
            <person name="Li P."/>
            <person name="You F.M."/>
            <person name="Sun Q."/>
            <person name="Liu Z."/>
            <person name="Lyons E."/>
            <person name="Wicker T."/>
            <person name="Salzberg S.L."/>
            <person name="Devos K.M."/>
            <person name="Dvorak J."/>
        </authorList>
    </citation>
    <scope>NUCLEOTIDE SEQUENCE [LARGE SCALE GENOMIC DNA]</scope>
    <source>
        <strain evidence="2">cv. AL8/78</strain>
    </source>
</reference>
<keyword evidence="1" id="KW-0472">Membrane</keyword>
<dbReference type="Proteomes" id="UP000015105">
    <property type="component" value="Chromosome 6D"/>
</dbReference>
<evidence type="ECO:0000313" key="3">
    <source>
        <dbReference type="Proteomes" id="UP000015105"/>
    </source>
</evidence>
<evidence type="ECO:0000256" key="1">
    <source>
        <dbReference type="SAM" id="Phobius"/>
    </source>
</evidence>
<reference evidence="2" key="5">
    <citation type="journal article" date="2021" name="G3 (Bethesda)">
        <title>Aegilops tauschii genome assembly Aet v5.0 features greater sequence contiguity and improved annotation.</title>
        <authorList>
            <person name="Wang L."/>
            <person name="Zhu T."/>
            <person name="Rodriguez J.C."/>
            <person name="Deal K.R."/>
            <person name="Dubcovsky J."/>
            <person name="McGuire P.E."/>
            <person name="Lux T."/>
            <person name="Spannagl M."/>
            <person name="Mayer K.F.X."/>
            <person name="Baldrich P."/>
            <person name="Meyers B.C."/>
            <person name="Huo N."/>
            <person name="Gu Y.Q."/>
            <person name="Zhou H."/>
            <person name="Devos K.M."/>
            <person name="Bennetzen J.L."/>
            <person name="Unver T."/>
            <person name="Budak H."/>
            <person name="Gulick P.J."/>
            <person name="Galiba G."/>
            <person name="Kalapos B."/>
            <person name="Nelson D.R."/>
            <person name="Li P."/>
            <person name="You F.M."/>
            <person name="Luo M.C."/>
            <person name="Dvorak J."/>
        </authorList>
    </citation>
    <scope>NUCLEOTIDE SEQUENCE [LARGE SCALE GENOMIC DNA]</scope>
    <source>
        <strain evidence="2">cv. AL8/78</strain>
    </source>
</reference>
<sequence length="91" mass="9634">AYPHQARSIESVLHPAGALAMAPLLFAPFLFTSPPSSTSLTNYGLPVAPQPTSFPASYPLFLLHSQLLFSYPVSPCRSAPPSSSSLHVLPS</sequence>
<name>A0A453PDK8_AEGTS</name>
<accession>A0A453PDK8</accession>
<keyword evidence="1" id="KW-0812">Transmembrane</keyword>
<keyword evidence="1" id="KW-1133">Transmembrane helix</keyword>
<dbReference type="Gramene" id="AET6Gv20693000.7">
    <property type="protein sequence ID" value="AET6Gv20693000.7"/>
    <property type="gene ID" value="AET6Gv20693000"/>
</dbReference>
<reference evidence="3" key="1">
    <citation type="journal article" date="2014" name="Science">
        <title>Ancient hybridizations among the ancestral genomes of bread wheat.</title>
        <authorList>
            <consortium name="International Wheat Genome Sequencing Consortium,"/>
            <person name="Marcussen T."/>
            <person name="Sandve S.R."/>
            <person name="Heier L."/>
            <person name="Spannagl M."/>
            <person name="Pfeifer M."/>
            <person name="Jakobsen K.S."/>
            <person name="Wulff B.B."/>
            <person name="Steuernagel B."/>
            <person name="Mayer K.F."/>
            <person name="Olsen O.A."/>
        </authorList>
    </citation>
    <scope>NUCLEOTIDE SEQUENCE [LARGE SCALE GENOMIC DNA]</scope>
    <source>
        <strain evidence="3">cv. AL8/78</strain>
    </source>
</reference>
<keyword evidence="3" id="KW-1185">Reference proteome</keyword>
<reference evidence="3" key="2">
    <citation type="journal article" date="2017" name="Nat. Plants">
        <title>The Aegilops tauschii genome reveals multiple impacts of transposons.</title>
        <authorList>
            <person name="Zhao G."/>
            <person name="Zou C."/>
            <person name="Li K."/>
            <person name="Wang K."/>
            <person name="Li T."/>
            <person name="Gao L."/>
            <person name="Zhang X."/>
            <person name="Wang H."/>
            <person name="Yang Z."/>
            <person name="Liu X."/>
            <person name="Jiang W."/>
            <person name="Mao L."/>
            <person name="Kong X."/>
            <person name="Jiao Y."/>
            <person name="Jia J."/>
        </authorList>
    </citation>
    <scope>NUCLEOTIDE SEQUENCE [LARGE SCALE GENOMIC DNA]</scope>
    <source>
        <strain evidence="3">cv. AL8/78</strain>
    </source>
</reference>
<protein>
    <submittedName>
        <fullName evidence="2">Uncharacterized protein</fullName>
    </submittedName>
</protein>
<organism evidence="2 3">
    <name type="scientific">Aegilops tauschii subsp. strangulata</name>
    <name type="common">Goatgrass</name>
    <dbReference type="NCBI Taxonomy" id="200361"/>
    <lineage>
        <taxon>Eukaryota</taxon>
        <taxon>Viridiplantae</taxon>
        <taxon>Streptophyta</taxon>
        <taxon>Embryophyta</taxon>
        <taxon>Tracheophyta</taxon>
        <taxon>Spermatophyta</taxon>
        <taxon>Magnoliopsida</taxon>
        <taxon>Liliopsida</taxon>
        <taxon>Poales</taxon>
        <taxon>Poaceae</taxon>
        <taxon>BOP clade</taxon>
        <taxon>Pooideae</taxon>
        <taxon>Triticodae</taxon>
        <taxon>Triticeae</taxon>
        <taxon>Triticinae</taxon>
        <taxon>Aegilops</taxon>
    </lineage>
</organism>
<dbReference type="EnsemblPlants" id="AET6Gv20693000.7">
    <property type="protein sequence ID" value="AET6Gv20693000.7"/>
    <property type="gene ID" value="AET6Gv20693000"/>
</dbReference>
<dbReference type="AlphaFoldDB" id="A0A453PDK8"/>